<comment type="function">
    <text evidence="2">One of several proteins that assist in the late maturation steps of the functional core of the 30S ribosomal subunit. Associates with free 30S ribosomal subunits (but not with 30S subunits that are part of 70S ribosomes or polysomes). Required for efficient processing of 16S rRNA. May interact with the 5'-terminal helix region of 16S rRNA.</text>
</comment>
<dbReference type="EMBL" id="RKMG01000002">
    <property type="protein sequence ID" value="RPA64997.1"/>
    <property type="molecule type" value="Genomic_DNA"/>
</dbReference>
<evidence type="ECO:0000256" key="1">
    <source>
        <dbReference type="ARBA" id="ARBA00022517"/>
    </source>
</evidence>
<evidence type="ECO:0000313" key="3">
    <source>
        <dbReference type="EMBL" id="RPA64997.1"/>
    </source>
</evidence>
<dbReference type="InterPro" id="IPR020053">
    <property type="entry name" value="Ribosome-bd_factorA_CS"/>
</dbReference>
<sequence>MAKFRAERVSQEILRDVNDILRKNVKDPRVEGVTLTDVDITGDLQQATIYYTTLSELASEREKAQKGLTKASGLVRSEIGKRLNLYKTPEITFERDRSIEYGSHIDKLLAQLRKNDDFDSSMADSEADEK</sequence>
<dbReference type="PANTHER" id="PTHR33515">
    <property type="entry name" value="RIBOSOME-BINDING FACTOR A, CHLOROPLASTIC-RELATED"/>
    <property type="match status" value="1"/>
</dbReference>
<dbReference type="RefSeq" id="WP_123779104.1">
    <property type="nucleotide sequence ID" value="NZ_RKMG01000002.1"/>
</dbReference>
<dbReference type="AlphaFoldDB" id="A0A3N4GU75"/>
<reference evidence="3 4" key="1">
    <citation type="submission" date="2018-11" db="EMBL/GenBank/DDBJ databases">
        <title>Aerococcus sp. SJQ22, whole genome shotgun sequence.</title>
        <authorList>
            <person name="Sun L."/>
            <person name="Gao X."/>
            <person name="Chen W."/>
            <person name="Huang K."/>
        </authorList>
    </citation>
    <scope>NUCLEOTIDE SEQUENCE [LARGE SCALE GENOMIC DNA]</scope>
    <source>
        <strain evidence="3 4">SJQ22</strain>
    </source>
</reference>
<name>A0A3N4GU75_9LACT</name>
<dbReference type="GO" id="GO:0030490">
    <property type="term" value="P:maturation of SSU-rRNA"/>
    <property type="evidence" value="ECO:0007669"/>
    <property type="project" value="UniProtKB-UniRule"/>
</dbReference>
<dbReference type="HAMAP" id="MF_00003">
    <property type="entry name" value="RbfA"/>
    <property type="match status" value="1"/>
</dbReference>
<keyword evidence="2" id="KW-0963">Cytoplasm</keyword>
<comment type="subunit">
    <text evidence="2">Monomer. Binds 30S ribosomal subunits, but not 50S ribosomal subunits or 70S ribosomes.</text>
</comment>
<dbReference type="PANTHER" id="PTHR33515:SF1">
    <property type="entry name" value="RIBOSOME-BINDING FACTOR A, CHLOROPLASTIC-RELATED"/>
    <property type="match status" value="1"/>
</dbReference>
<dbReference type="InterPro" id="IPR015946">
    <property type="entry name" value="KH_dom-like_a/b"/>
</dbReference>
<dbReference type="SUPFAM" id="SSF89919">
    <property type="entry name" value="Ribosome-binding factor A, RbfA"/>
    <property type="match status" value="1"/>
</dbReference>
<accession>A0A3N4GU75</accession>
<organism evidence="3 4">
    <name type="scientific">Aerococcus agrisoli</name>
    <dbReference type="NCBI Taxonomy" id="2487350"/>
    <lineage>
        <taxon>Bacteria</taxon>
        <taxon>Bacillati</taxon>
        <taxon>Bacillota</taxon>
        <taxon>Bacilli</taxon>
        <taxon>Lactobacillales</taxon>
        <taxon>Aerococcaceae</taxon>
        <taxon>Aerococcus</taxon>
    </lineage>
</organism>
<dbReference type="InterPro" id="IPR000238">
    <property type="entry name" value="RbfA"/>
</dbReference>
<comment type="caution">
    <text evidence="3">The sequence shown here is derived from an EMBL/GenBank/DDBJ whole genome shotgun (WGS) entry which is preliminary data.</text>
</comment>
<dbReference type="PROSITE" id="PS01319">
    <property type="entry name" value="RBFA"/>
    <property type="match status" value="1"/>
</dbReference>
<gene>
    <name evidence="2 3" type="primary">rbfA</name>
    <name evidence="3" type="ORF">EF384_00870</name>
</gene>
<keyword evidence="4" id="KW-1185">Reference proteome</keyword>
<comment type="subcellular location">
    <subcellularLocation>
        <location evidence="2">Cytoplasm</location>
    </subcellularLocation>
</comment>
<protein>
    <recommendedName>
        <fullName evidence="2">Ribosome-binding factor A</fullName>
    </recommendedName>
</protein>
<evidence type="ECO:0000313" key="4">
    <source>
        <dbReference type="Proteomes" id="UP000273977"/>
    </source>
</evidence>
<comment type="similarity">
    <text evidence="2">Belongs to the RbfA family.</text>
</comment>
<proteinExistence type="inferred from homology"/>
<evidence type="ECO:0000256" key="2">
    <source>
        <dbReference type="HAMAP-Rule" id="MF_00003"/>
    </source>
</evidence>
<dbReference type="Proteomes" id="UP000273977">
    <property type="component" value="Unassembled WGS sequence"/>
</dbReference>
<dbReference type="Pfam" id="PF02033">
    <property type="entry name" value="RBFA"/>
    <property type="match status" value="1"/>
</dbReference>
<dbReference type="Gene3D" id="3.30.300.20">
    <property type="match status" value="1"/>
</dbReference>
<dbReference type="OrthoDB" id="307788at2"/>
<dbReference type="GO" id="GO:0043024">
    <property type="term" value="F:ribosomal small subunit binding"/>
    <property type="evidence" value="ECO:0007669"/>
    <property type="project" value="TreeGrafter"/>
</dbReference>
<dbReference type="InterPro" id="IPR023799">
    <property type="entry name" value="RbfA_dom_sf"/>
</dbReference>
<dbReference type="GO" id="GO:0005829">
    <property type="term" value="C:cytosol"/>
    <property type="evidence" value="ECO:0007669"/>
    <property type="project" value="TreeGrafter"/>
</dbReference>
<dbReference type="NCBIfam" id="TIGR00082">
    <property type="entry name" value="rbfA"/>
    <property type="match status" value="1"/>
</dbReference>
<keyword evidence="1 2" id="KW-0690">Ribosome biogenesis</keyword>